<organism evidence="2 3">
    <name type="scientific">Pseudoduganella aquatica</name>
    <dbReference type="NCBI Taxonomy" id="2660641"/>
    <lineage>
        <taxon>Bacteria</taxon>
        <taxon>Pseudomonadati</taxon>
        <taxon>Pseudomonadota</taxon>
        <taxon>Betaproteobacteria</taxon>
        <taxon>Burkholderiales</taxon>
        <taxon>Oxalobacteraceae</taxon>
        <taxon>Telluria group</taxon>
        <taxon>Pseudoduganella</taxon>
    </lineage>
</organism>
<dbReference type="Gene3D" id="2.180.10.10">
    <property type="entry name" value="RHS repeat-associated core"/>
    <property type="match status" value="1"/>
</dbReference>
<dbReference type="NCBIfam" id="TIGR03696">
    <property type="entry name" value="Rhs_assc_core"/>
    <property type="match status" value="1"/>
</dbReference>
<gene>
    <name evidence="2" type="ORF">GTP77_16930</name>
</gene>
<dbReference type="PANTHER" id="PTHR32305">
    <property type="match status" value="1"/>
</dbReference>
<dbReference type="PRINTS" id="PR00394">
    <property type="entry name" value="RHSPROTEIN"/>
</dbReference>
<dbReference type="AlphaFoldDB" id="A0A7X4KNC0"/>
<evidence type="ECO:0000313" key="3">
    <source>
        <dbReference type="Proteomes" id="UP000450676"/>
    </source>
</evidence>
<proteinExistence type="predicted"/>
<dbReference type="Pfam" id="PF15527">
    <property type="entry name" value="Ntox22"/>
    <property type="match status" value="1"/>
</dbReference>
<reference evidence="2 3" key="1">
    <citation type="submission" date="2019-12" db="EMBL/GenBank/DDBJ databases">
        <title>Novel species isolated from a subtropical stream in China.</title>
        <authorList>
            <person name="Lu H."/>
        </authorList>
    </citation>
    <scope>NUCLEOTIDE SEQUENCE [LARGE SCALE GENOMIC DNA]</scope>
    <source>
        <strain evidence="2 3">FT127W</strain>
    </source>
</reference>
<evidence type="ECO:0000259" key="1">
    <source>
        <dbReference type="Pfam" id="PF15527"/>
    </source>
</evidence>
<dbReference type="InterPro" id="IPR029116">
    <property type="entry name" value="Ntox22"/>
</dbReference>
<feature type="domain" description="Bacterial toxin 22" evidence="1">
    <location>
        <begin position="205"/>
        <end position="313"/>
    </location>
</feature>
<protein>
    <recommendedName>
        <fullName evidence="1">Bacterial toxin 22 domain-containing protein</fullName>
    </recommendedName>
</protein>
<keyword evidence="3" id="KW-1185">Reference proteome</keyword>
<comment type="caution">
    <text evidence="2">The sequence shown here is derived from an EMBL/GenBank/DDBJ whole genome shotgun (WGS) entry which is preliminary data.</text>
</comment>
<dbReference type="EMBL" id="WWCU01000019">
    <property type="protein sequence ID" value="MYN09012.1"/>
    <property type="molecule type" value="Genomic_DNA"/>
</dbReference>
<dbReference type="Proteomes" id="UP000450676">
    <property type="component" value="Unassembled WGS sequence"/>
</dbReference>
<dbReference type="InterPro" id="IPR022385">
    <property type="entry name" value="Rhs_assc_core"/>
</dbReference>
<dbReference type="InterPro" id="IPR050708">
    <property type="entry name" value="T6SS_VgrG/RHS"/>
</dbReference>
<sequence>MSAVTISGVQVGDYRSNIYNQRAYKNIGVGTAYVYGPQGELLTETGTTPTSYVWIGGELLGIVRSGQFYASHNDHLGRPEVLSNTAGAVVWRAENAAFDRKVVVDTVGGLNVGFPGQYVDAETGLWYNWNRYYDAALGRYLQSDPIGIAGGVNTYAYVAGNPISRVDASGLDDSSYDFSIRSNQNPVRQLWIATTDALSGAVRGPDYIAASGNIYIVSVGAAVNLHNGNVYMQGSLFRGYPAPVSKPGACIVAGSIVGSGVDGAKTDSFLNGAGNQATIFVPAGNPFIGVGGGVSHAIGGAYSIEYGVGSVGASVSPITYGK</sequence>
<name>A0A7X4KNC0_9BURK</name>
<evidence type="ECO:0000313" key="2">
    <source>
        <dbReference type="EMBL" id="MYN09012.1"/>
    </source>
</evidence>
<accession>A0A7X4KNC0</accession>
<dbReference type="PANTHER" id="PTHR32305:SF15">
    <property type="entry name" value="PROTEIN RHSA-RELATED"/>
    <property type="match status" value="1"/>
</dbReference>